<accession>A0AAD6Z771</accession>
<dbReference type="EMBL" id="JARIHO010000079">
    <property type="protein sequence ID" value="KAJ7310090.1"/>
    <property type="molecule type" value="Genomic_DNA"/>
</dbReference>
<proteinExistence type="predicted"/>
<comment type="caution">
    <text evidence="1">The sequence shown here is derived from an EMBL/GenBank/DDBJ whole genome shotgun (WGS) entry which is preliminary data.</text>
</comment>
<sequence>QLRQVYFDIEDEVKKRTPSLPYIEILARVYDDLSLRLGLTSTEEEEAAVFASSLFTWPLFDGAVECLLALGPLALLVGLIDMGLEIFEKTAASSLGLYEMFTWDGCHTYRPDPTAVYPPLLFHDTHGIPRHLRCVVSNAVYRDLESASTLEIPTVWIRYSDSLGANVPTEGTSFLWNTYENLSDFVSDISKYKPCPASVESSVMKCV</sequence>
<gene>
    <name evidence="1" type="ORF">DFH08DRAFT_1046673</name>
</gene>
<feature type="non-terminal residue" evidence="1">
    <location>
        <position position="1"/>
    </location>
</feature>
<dbReference type="SUPFAM" id="SSF56784">
    <property type="entry name" value="HAD-like"/>
    <property type="match status" value="1"/>
</dbReference>
<protein>
    <submittedName>
        <fullName evidence="1">Uncharacterized protein</fullName>
    </submittedName>
</protein>
<evidence type="ECO:0000313" key="1">
    <source>
        <dbReference type="EMBL" id="KAJ7310090.1"/>
    </source>
</evidence>
<dbReference type="Gene3D" id="1.10.150.750">
    <property type="match status" value="1"/>
</dbReference>
<name>A0AAD6Z771_9AGAR</name>
<keyword evidence="2" id="KW-1185">Reference proteome</keyword>
<dbReference type="Proteomes" id="UP001218218">
    <property type="component" value="Unassembled WGS sequence"/>
</dbReference>
<dbReference type="AlphaFoldDB" id="A0AAD6Z771"/>
<dbReference type="InterPro" id="IPR036412">
    <property type="entry name" value="HAD-like_sf"/>
</dbReference>
<organism evidence="1 2">
    <name type="scientific">Mycena albidolilacea</name>
    <dbReference type="NCBI Taxonomy" id="1033008"/>
    <lineage>
        <taxon>Eukaryota</taxon>
        <taxon>Fungi</taxon>
        <taxon>Dikarya</taxon>
        <taxon>Basidiomycota</taxon>
        <taxon>Agaricomycotina</taxon>
        <taxon>Agaricomycetes</taxon>
        <taxon>Agaricomycetidae</taxon>
        <taxon>Agaricales</taxon>
        <taxon>Marasmiineae</taxon>
        <taxon>Mycenaceae</taxon>
        <taxon>Mycena</taxon>
    </lineage>
</organism>
<evidence type="ECO:0000313" key="2">
    <source>
        <dbReference type="Proteomes" id="UP001218218"/>
    </source>
</evidence>
<reference evidence="1" key="1">
    <citation type="submission" date="2023-03" db="EMBL/GenBank/DDBJ databases">
        <title>Massive genome expansion in bonnet fungi (Mycena s.s.) driven by repeated elements and novel gene families across ecological guilds.</title>
        <authorList>
            <consortium name="Lawrence Berkeley National Laboratory"/>
            <person name="Harder C.B."/>
            <person name="Miyauchi S."/>
            <person name="Viragh M."/>
            <person name="Kuo A."/>
            <person name="Thoen E."/>
            <person name="Andreopoulos B."/>
            <person name="Lu D."/>
            <person name="Skrede I."/>
            <person name="Drula E."/>
            <person name="Henrissat B."/>
            <person name="Morin E."/>
            <person name="Kohler A."/>
            <person name="Barry K."/>
            <person name="LaButti K."/>
            <person name="Morin E."/>
            <person name="Salamov A."/>
            <person name="Lipzen A."/>
            <person name="Mereny Z."/>
            <person name="Hegedus B."/>
            <person name="Baldrian P."/>
            <person name="Stursova M."/>
            <person name="Weitz H."/>
            <person name="Taylor A."/>
            <person name="Grigoriev I.V."/>
            <person name="Nagy L.G."/>
            <person name="Martin F."/>
            <person name="Kauserud H."/>
        </authorList>
    </citation>
    <scope>NUCLEOTIDE SEQUENCE</scope>
    <source>
        <strain evidence="1">CBHHK002</strain>
    </source>
</reference>